<keyword evidence="8" id="KW-0539">Nucleus</keyword>
<dbReference type="Pfam" id="PF00271">
    <property type="entry name" value="Helicase_C"/>
    <property type="match status" value="1"/>
</dbReference>
<dbReference type="PROSITE" id="PS51194">
    <property type="entry name" value="HELICASE_CTER"/>
    <property type="match status" value="1"/>
</dbReference>
<feature type="domain" description="Helicase C-terminal" evidence="11">
    <location>
        <begin position="504"/>
        <end position="685"/>
    </location>
</feature>
<keyword evidence="13" id="KW-1185">Reference proteome</keyword>
<keyword evidence="4" id="KW-0378">Hydrolase</keyword>
<organism evidence="12 13">
    <name type="scientific">Polyplax serrata</name>
    <name type="common">Common mouse louse</name>
    <dbReference type="NCBI Taxonomy" id="468196"/>
    <lineage>
        <taxon>Eukaryota</taxon>
        <taxon>Metazoa</taxon>
        <taxon>Ecdysozoa</taxon>
        <taxon>Arthropoda</taxon>
        <taxon>Hexapoda</taxon>
        <taxon>Insecta</taxon>
        <taxon>Pterygota</taxon>
        <taxon>Neoptera</taxon>
        <taxon>Paraneoptera</taxon>
        <taxon>Psocodea</taxon>
        <taxon>Troctomorpha</taxon>
        <taxon>Phthiraptera</taxon>
        <taxon>Anoplura</taxon>
        <taxon>Polyplacidae</taxon>
        <taxon>Polyplax</taxon>
    </lineage>
</organism>
<dbReference type="InterPro" id="IPR038718">
    <property type="entry name" value="SNF2-like_sf"/>
</dbReference>
<gene>
    <name evidence="12" type="ORF">RUM44_011156</name>
</gene>
<evidence type="ECO:0000256" key="7">
    <source>
        <dbReference type="ARBA" id="ARBA00023125"/>
    </source>
</evidence>
<dbReference type="PANTHER" id="PTHR45797:SF3">
    <property type="entry name" value="TRANSCRIPTIONAL REGULATOR ATRX HOMOLOG"/>
    <property type="match status" value="1"/>
</dbReference>
<dbReference type="InterPro" id="IPR049730">
    <property type="entry name" value="SNF2/RAD54-like_C"/>
</dbReference>
<dbReference type="SUPFAM" id="SSF52540">
    <property type="entry name" value="P-loop containing nucleoside triphosphate hydrolases"/>
    <property type="match status" value="2"/>
</dbReference>
<dbReference type="InterPro" id="IPR044574">
    <property type="entry name" value="ARIP4-like"/>
</dbReference>
<sequence length="922" mass="107379">MSSDSDTIGYLTDSSVENLAVAQSSQAVQRGRRNIRSVKHVDELSSETRLANIKEDERLRRVEKLKEKFTLIEDTWEFNNKLILDYDFDAYSPLVVVHENLSSKLKEHQKAGVRFMWDACYESLEQIKKSDGSGCILAHCMGLGKTLQVITLVHTLLNNNETKTKTILICCPKNTIYNWVNEFKMWITPEMGSITVYNPTVHENHDEKLLELGMWQLQGGVCIINYELFRILLEDTQKKSSKKMPLKLKTKFKKLLLDPGPDLIVCDEGHILKNEDTRLSKTISQIRTFRRIVLTGTPMQNNLKEYHCMVQFVKPNLLGTRKEFLNMFVNPIINGQYENSLLRDVRLMKERSHILHKKLLGCVQRFDLSVLKQYLPEKHEYVILVPLSDTQIDMYRFYMANYSAKGDKTWKNQATKLFADYQALQRVWTHPYVLKQYEDKYAEMVQQGKMKKGRKRKEDYDSDDMNGSSDGEFNHWSRYPLSWWTRFVSIDDVEDTRQGNKLVLLLKILNECEEAGEKLLLFTGSLYSLRMIEHFLKRINRSEFENPSLCNMTSTWEENEDYVILTGQTSTKDRDLLCRRFNNKNDVRLRLFLISTKAGGMGINLTAANRAVIFDVSWNPSHDTQSTFRIYRMGQTKPCYIYRFVSSGTMEEKIYERQVAKQSISHRVVDELQTARLFTQTELLELYKLEPYKKNKINTTDLKDPLLTKLLCEDSDIIRGIHEHDTLLEHKEEEELEEMEKNNAWSEYKKSNDFDVLPDNVKAMLEDLRPEDFEPDCLRMVLENKFLQASKEDITQYMNDLKPEVDKILAQPDFTERMIHQALLAHGQTNSVGQTTKAQATVRETLSSDDSIIILDDDDKENDDKLLTLSNRTVNLDDSSDSDDSVFKFECRGRKRKRSLKPKPIKSWGARNGKKYGIPDSD</sequence>
<feature type="region of interest" description="Disordered" evidence="9">
    <location>
        <begin position="896"/>
        <end position="922"/>
    </location>
</feature>
<evidence type="ECO:0000259" key="10">
    <source>
        <dbReference type="PROSITE" id="PS51192"/>
    </source>
</evidence>
<evidence type="ECO:0000256" key="8">
    <source>
        <dbReference type="ARBA" id="ARBA00023242"/>
    </source>
</evidence>
<evidence type="ECO:0000256" key="6">
    <source>
        <dbReference type="ARBA" id="ARBA00022840"/>
    </source>
</evidence>
<dbReference type="CDD" id="cd18793">
    <property type="entry name" value="SF2_C_SNF"/>
    <property type="match status" value="1"/>
</dbReference>
<dbReference type="InterPro" id="IPR001650">
    <property type="entry name" value="Helicase_C-like"/>
</dbReference>
<keyword evidence="3" id="KW-0547">Nucleotide-binding</keyword>
<dbReference type="Gene3D" id="3.40.50.300">
    <property type="entry name" value="P-loop containing nucleotide triphosphate hydrolases"/>
    <property type="match status" value="1"/>
</dbReference>
<dbReference type="SMART" id="SM00487">
    <property type="entry name" value="DEXDc"/>
    <property type="match status" value="1"/>
</dbReference>
<comment type="caution">
    <text evidence="12">The sequence shown here is derived from an EMBL/GenBank/DDBJ whole genome shotgun (WGS) entry which is preliminary data.</text>
</comment>
<evidence type="ECO:0000256" key="3">
    <source>
        <dbReference type="ARBA" id="ARBA00022741"/>
    </source>
</evidence>
<keyword evidence="7" id="KW-0238">DNA-binding</keyword>
<protein>
    <submittedName>
        <fullName evidence="12">Uncharacterized protein</fullName>
    </submittedName>
</protein>
<evidence type="ECO:0000256" key="1">
    <source>
        <dbReference type="ARBA" id="ARBA00004123"/>
    </source>
</evidence>
<dbReference type="InterPro" id="IPR014001">
    <property type="entry name" value="Helicase_ATP-bd"/>
</dbReference>
<reference evidence="12 13" key="1">
    <citation type="submission" date="2023-09" db="EMBL/GenBank/DDBJ databases">
        <title>Genomes of two closely related lineages of the louse Polyplax serrata with different host specificities.</title>
        <authorList>
            <person name="Martinu J."/>
            <person name="Tarabai H."/>
            <person name="Stefka J."/>
            <person name="Hypsa V."/>
        </authorList>
    </citation>
    <scope>NUCLEOTIDE SEQUENCE [LARGE SCALE GENOMIC DNA]</scope>
    <source>
        <strain evidence="12">98ZLc_SE</strain>
    </source>
</reference>
<evidence type="ECO:0000256" key="9">
    <source>
        <dbReference type="SAM" id="MobiDB-lite"/>
    </source>
</evidence>
<evidence type="ECO:0000259" key="11">
    <source>
        <dbReference type="PROSITE" id="PS51194"/>
    </source>
</evidence>
<comment type="similarity">
    <text evidence="2">Belongs to the SNF2/RAD54 helicase family.</text>
</comment>
<evidence type="ECO:0000313" key="13">
    <source>
        <dbReference type="Proteomes" id="UP001359485"/>
    </source>
</evidence>
<dbReference type="Gene3D" id="3.40.50.10810">
    <property type="entry name" value="Tandem AAA-ATPase domain"/>
    <property type="match status" value="1"/>
</dbReference>
<dbReference type="PROSITE" id="PS51192">
    <property type="entry name" value="HELICASE_ATP_BIND_1"/>
    <property type="match status" value="1"/>
</dbReference>
<name>A0ABR1AP80_POLSC</name>
<dbReference type="EMBL" id="JAWJWF010000046">
    <property type="protein sequence ID" value="KAK6624297.1"/>
    <property type="molecule type" value="Genomic_DNA"/>
</dbReference>
<feature type="domain" description="Helicase ATP-binding" evidence="10">
    <location>
        <begin position="126"/>
        <end position="316"/>
    </location>
</feature>
<dbReference type="Pfam" id="PF00176">
    <property type="entry name" value="SNF2-rel_dom"/>
    <property type="match status" value="1"/>
</dbReference>
<dbReference type="Proteomes" id="UP001359485">
    <property type="component" value="Unassembled WGS sequence"/>
</dbReference>
<keyword evidence="6" id="KW-0067">ATP-binding</keyword>
<proteinExistence type="inferred from homology"/>
<evidence type="ECO:0000313" key="12">
    <source>
        <dbReference type="EMBL" id="KAK6624297.1"/>
    </source>
</evidence>
<accession>A0ABR1AP80</accession>
<comment type="subcellular location">
    <subcellularLocation>
        <location evidence="1">Nucleus</location>
    </subcellularLocation>
</comment>
<dbReference type="PANTHER" id="PTHR45797">
    <property type="entry name" value="RAD54-LIKE"/>
    <property type="match status" value="1"/>
</dbReference>
<keyword evidence="5" id="KW-0347">Helicase</keyword>
<evidence type="ECO:0000256" key="5">
    <source>
        <dbReference type="ARBA" id="ARBA00022806"/>
    </source>
</evidence>
<dbReference type="InterPro" id="IPR000330">
    <property type="entry name" value="SNF2_N"/>
</dbReference>
<evidence type="ECO:0000256" key="4">
    <source>
        <dbReference type="ARBA" id="ARBA00022801"/>
    </source>
</evidence>
<evidence type="ECO:0000256" key="2">
    <source>
        <dbReference type="ARBA" id="ARBA00007025"/>
    </source>
</evidence>
<dbReference type="InterPro" id="IPR027417">
    <property type="entry name" value="P-loop_NTPase"/>
</dbReference>
<dbReference type="SMART" id="SM00490">
    <property type="entry name" value="HELICc"/>
    <property type="match status" value="1"/>
</dbReference>